<name>A0ACC2WI32_9TREE</name>
<keyword evidence="2" id="KW-1185">Reference proteome</keyword>
<organism evidence="1 2">
    <name type="scientific">Naganishia vaughanmartiniae</name>
    <dbReference type="NCBI Taxonomy" id="1424756"/>
    <lineage>
        <taxon>Eukaryota</taxon>
        <taxon>Fungi</taxon>
        <taxon>Dikarya</taxon>
        <taxon>Basidiomycota</taxon>
        <taxon>Agaricomycotina</taxon>
        <taxon>Tremellomycetes</taxon>
        <taxon>Filobasidiales</taxon>
        <taxon>Filobasidiaceae</taxon>
        <taxon>Naganishia</taxon>
    </lineage>
</organism>
<accession>A0ACC2WI32</accession>
<protein>
    <submittedName>
        <fullName evidence="1">Uncharacterized protein</fullName>
    </submittedName>
</protein>
<comment type="caution">
    <text evidence="1">The sequence shown here is derived from an EMBL/GenBank/DDBJ whole genome shotgun (WGS) entry which is preliminary data.</text>
</comment>
<reference evidence="1" key="1">
    <citation type="submission" date="2023-04" db="EMBL/GenBank/DDBJ databases">
        <title>Draft Genome sequencing of Naganishia species isolated from polar environments using Oxford Nanopore Technology.</title>
        <authorList>
            <person name="Leo P."/>
            <person name="Venkateswaran K."/>
        </authorList>
    </citation>
    <scope>NUCLEOTIDE SEQUENCE</scope>
    <source>
        <strain evidence="1">MNA-CCFEE 5425</strain>
    </source>
</reference>
<evidence type="ECO:0000313" key="2">
    <source>
        <dbReference type="Proteomes" id="UP001243375"/>
    </source>
</evidence>
<dbReference type="EMBL" id="JASBWU010000034">
    <property type="protein sequence ID" value="KAJ9111005.1"/>
    <property type="molecule type" value="Genomic_DNA"/>
</dbReference>
<evidence type="ECO:0000313" key="1">
    <source>
        <dbReference type="EMBL" id="KAJ9111005.1"/>
    </source>
</evidence>
<proteinExistence type="predicted"/>
<dbReference type="Proteomes" id="UP001243375">
    <property type="component" value="Unassembled WGS sequence"/>
</dbReference>
<sequence>MQKVAQGSLVIELDENGTEQFYDSSLYMAMLLTVRRPFIFALVLRVCESVLDTTMSIVTKKLISHIASSYAWHNANDMARSSLSKPASLGHGLGLAIGLASMQQNLIPTLAAVLTFITYSLSGHKLDTATIFASLQLFNLIQGPLRQLPVTFTKLTDAYVALNRITSILVAEEQPETVTILESAEFAIEAVGDFAFETCAPPDQNHRGTARDDDMPTEEGTQVEQDPFCLKDIDLRIRHGAFVCIFGRIGTGKSALLQGLIGEMRQTRGHVRFGGNIGLVTQNAWIQNASLKENILFGQEMDTSKLQSVLQACALVQLVKAFSDGIDTEIGERGINLSGGQRSRVALARAAYFGADVILLDDPLSAVDSHVSSHLVEQCFLGVLKDKTRVLVTHHLDVAKHADLIIVMDNGRVVQQGSYPDLASMPGIFQILMQEHGNLNEAPENDLQNSCQDDPGHNSTLAPAENAVSKLHIDEERAKGAVSWAVYIGYLKGLKIGGHVFIALVSLILGQCAQVGTTLFLGFWAGRSIPGYQDGDYMGLYAGFGVGTAIFIFLLHYHLTMAGVRAGFLMFQTAIHHVLRSSVTFHDRTPSGRIVSRLTKDMSTVDDNLGSLWSFFLSQFLSIFGAIALIAYAYPYLVIGFIPLGILYIIFALIYRHSFRELNRIASVTRSFVFQNFGEQVTGVSSIRAFQQQKYFLKRMSEAIDYESRFIYSAIVANRWFASRLDMLGSLLVLGVGVFGVCLRNSVSPTKFAVAFTYTLQTTYLLCELSQRGVWLEMGALLLLI</sequence>
<gene>
    <name evidence="1" type="ORF">QFC22_006650</name>
</gene>